<proteinExistence type="predicted"/>
<gene>
    <name evidence="1" type="ORF">CYMTET_37713</name>
</gene>
<protein>
    <submittedName>
        <fullName evidence="1">Uncharacterized protein</fullName>
    </submittedName>
</protein>
<evidence type="ECO:0000313" key="2">
    <source>
        <dbReference type="Proteomes" id="UP001190700"/>
    </source>
</evidence>
<dbReference type="Proteomes" id="UP001190700">
    <property type="component" value="Unassembled WGS sequence"/>
</dbReference>
<comment type="caution">
    <text evidence="1">The sequence shown here is derived from an EMBL/GenBank/DDBJ whole genome shotgun (WGS) entry which is preliminary data.</text>
</comment>
<reference evidence="1 2" key="1">
    <citation type="journal article" date="2015" name="Genome Biol. Evol.">
        <title>Comparative Genomics of a Bacterivorous Green Alga Reveals Evolutionary Causalities and Consequences of Phago-Mixotrophic Mode of Nutrition.</title>
        <authorList>
            <person name="Burns J.A."/>
            <person name="Paasch A."/>
            <person name="Narechania A."/>
            <person name="Kim E."/>
        </authorList>
    </citation>
    <scope>NUCLEOTIDE SEQUENCE [LARGE SCALE GENOMIC DNA]</scope>
    <source>
        <strain evidence="1 2">PLY_AMNH</strain>
    </source>
</reference>
<sequence length="2419" mass="265789">MTYRNIQDTQGGSHYVRDACVLYSCGAGDHGTNAPCEFTTDADELIESDTAHRSGNLWTNFTTDDAPNITGGYHAVYALAEQTRTYPAPSPPPVPPASASGLPEWTTLHQNYHVYNLSALVASVDPPATGTVPEAMLTYEQAERVMCVNGTYGCDKPYILLERIIMADVNDAEQNSLGQYKPAASLRATQNLSCAELQSVNYNDSLSDASNTTCLGRCRDDASCDLYVTYFFRAFSGTAGAYELACLLLAVRNSSEPVRITEVDVEPQLENHCPQVGIYSHVSPVVYLVRQDGASKYGETINTYGSKAAPKNFAYDVRNYFDPSTENIPHDYNSQDLIQQDKTGTVFHRDATVYFYSIDRLSSPTPYTTTNGNNYVGRWVRQPFRPLAFADYQERHERMRRQDWGYALATDGLVDDYAYRVADNQDSTDEVLFPEHRGGYIDGAAFWQIASFSWGQNAKHEHWPESAPSNIALQEYRVSMAGYYADIMRRPDYLPNTDTTTNDTYSALWNAKGLSLALGQVQNACPICGYALLADMEAFGRWAPDSDTAAAYEVVGPRVVFTLPHNVEDGESLWAELSQVGRSTCRAINNNTVTQVAAGDGLNANMPESYVDVDPDNSEDVKLIPPAWVVCKGFTVSVLTDPSSDATPSSTEVSVGFALDALRAKHADETDPQNIYAPDASDQDAERRKLVYTKCPTERWAGVVDASWVHGYDVATPLGTCDSVLILADTPVPTTKSTTKDSYTVSDGMDNKLGATNTKHNLCQTVRASVEKAYHAARGQSLTMTVNDEFDRTHEISNRLCADGACPASAFTAKANDVPTIGSCATHMAPPHPRLFVSDHGFLWGPTVSSADNLTRMSSHGPEQDSVDVDDPYYVEYVDTAYSATLPKGATYGTTDAEPRLNTTVSRSIPNAFFPGTYKFSTVGRALNVSATSNGARGRGVLYASPDSATSTSYEKRHARLQRAVLPVFMYDMYDVHVAEGNARRPYKGDGGYNTYQYSYATARSWRGFSRSALSSAYVAVDGWADSLYVSFDFDDDPQYVGPFKNIHPVYECQSPCQTVWNATAQRYDDLKTVAYDRVTGLDAGYRGMYDHEIYAPPPPPPSDLYTASSEYESLKGAPRRARLFVGNGGSMAEMLDREEGDVLQELCETFGARADDISDRPERYDTFNWEVRYKFTCRDVATQCETPSDLVDAPVHGPYRNAYLEVQRSREGNARVNAYRVSGDHAHAVIVTPPTPNEHVCAEGSELRVYRSVDAADHYVGIEPASLAGDSQERRRSFYDRPKAFPTELHDQKSTTLKQLLTECYDTNEHMAFTWSGQEIASGGNNKAVNRRYADLNKHPHGPCTALSRAEAETASHADDALKRLLPGMTAASIGTKMRGTLFSRSELNYLDPNKNYSVHEIDLALGVRPFLAMYNYWALQHAYNLWHAAADHPQALGFLDDVPLDAGDTLRSCAFRGDDLTYAARRLRRELMTYGDARLDAVLGDTAYADSDPEVTNATLALRPLFGYKSFSATDDTSQVPGYVTELYASTSEAQHAADGTRLEHECFAAVTERYDEASDAYTLKPADAVVPDGETVTERPSVNVMHPPNTWRMIIYQGKPCDATFDMPPGECEYPPVTQFYGYDGGTNKHVATAYNLHVPLPSTDAAASSSRSTRDDDDAFLQMCFDACMDAERPADKFEDEQVIFNVERNQRGMSEAERTRYGQHHMRKVRDVYANRAFRCTSMSVVEDVINRPLQTGDVYQGEVAPWLGMYVPRDANSANGQQKRLMCVLGDATFADKRTNYADWMMPSVWDPETRYRGARPLAEAFGDDGVSPLQFVRRSRVYDRVGWQYWTLVRDFGDRFYANDTVALLGDVARTNADVYVVQNNDSDVNCVCQTDTGVDHPLEHYSTGYKVCGHYKPRTTAADATGGGTIPEVPPEELDNLYSRCAYTNVGQTAQFCENTALPPMYDGRTLCTQQVHEGWVVECFPDFGVCADHSTSQATCEARGRSRTCKWDSDASLCMQRFLGCDALIGSTTHQRCQPDTNVDCTETTRAKCDATKGCAWFTVSGEGHCAPHLPGGGTDCRVVEDGKPCVPTDESTLAYHHVYFEDAPGARRLLTYNDGTYADRPLAVRCDDTRTVDDGQVMEVKAAYVTCSNVDASDDRIRSHLAYLVDGAAHVQLRLFVGESYTVRMHQSTSRNPLYSVGENVVGRSLIVPLSGDEWHGAERTDSEVLLDDSGVHIPIYMHGDLEGSEWANFTIDFTGNTLARVEDDSARPISARALLRQFASSDRANACGDSLDRCCANIVTRAFGGPSVITTDEAYMCADPVSDETVVETSDEELLAYHSLASGAITATATAPATATATDTVSATATTTAAATAIATFTAVAVVVRGGTSAVFAFHVDAPPRTSRATAAQHAFDAGSARDASAAT</sequence>
<dbReference type="EMBL" id="LGRX02025048">
    <property type="protein sequence ID" value="KAK3253025.1"/>
    <property type="molecule type" value="Genomic_DNA"/>
</dbReference>
<evidence type="ECO:0000313" key="1">
    <source>
        <dbReference type="EMBL" id="KAK3253025.1"/>
    </source>
</evidence>
<keyword evidence="2" id="KW-1185">Reference proteome</keyword>
<accession>A0AAE0CF59</accession>
<organism evidence="1 2">
    <name type="scientific">Cymbomonas tetramitiformis</name>
    <dbReference type="NCBI Taxonomy" id="36881"/>
    <lineage>
        <taxon>Eukaryota</taxon>
        <taxon>Viridiplantae</taxon>
        <taxon>Chlorophyta</taxon>
        <taxon>Pyramimonadophyceae</taxon>
        <taxon>Pyramimonadales</taxon>
        <taxon>Pyramimonadaceae</taxon>
        <taxon>Cymbomonas</taxon>
    </lineage>
</organism>
<name>A0AAE0CF59_9CHLO</name>